<evidence type="ECO:0000256" key="1">
    <source>
        <dbReference type="SAM" id="MobiDB-lite"/>
    </source>
</evidence>
<gene>
    <name evidence="2" type="ORF">UXM345_LOCUS29364</name>
</gene>
<feature type="region of interest" description="Disordered" evidence="1">
    <location>
        <begin position="1"/>
        <end position="33"/>
    </location>
</feature>
<accession>A0A820D3Q0</accession>
<dbReference type="AlphaFoldDB" id="A0A820D3Q0"/>
<evidence type="ECO:0000313" key="3">
    <source>
        <dbReference type="Proteomes" id="UP000663842"/>
    </source>
</evidence>
<protein>
    <submittedName>
        <fullName evidence="2">Uncharacterized protein</fullName>
    </submittedName>
</protein>
<evidence type="ECO:0000313" key="2">
    <source>
        <dbReference type="EMBL" id="CAF4225984.1"/>
    </source>
</evidence>
<organism evidence="2 3">
    <name type="scientific">Rotaria magnacalcarata</name>
    <dbReference type="NCBI Taxonomy" id="392030"/>
    <lineage>
        <taxon>Eukaryota</taxon>
        <taxon>Metazoa</taxon>
        <taxon>Spiralia</taxon>
        <taxon>Gnathifera</taxon>
        <taxon>Rotifera</taxon>
        <taxon>Eurotatoria</taxon>
        <taxon>Bdelloidea</taxon>
        <taxon>Philodinida</taxon>
        <taxon>Philodinidae</taxon>
        <taxon>Rotaria</taxon>
    </lineage>
</organism>
<feature type="compositionally biased region" description="Low complexity" evidence="1">
    <location>
        <begin position="15"/>
        <end position="28"/>
    </location>
</feature>
<feature type="compositionally biased region" description="Acidic residues" evidence="1">
    <location>
        <begin position="1"/>
        <end position="14"/>
    </location>
</feature>
<comment type="caution">
    <text evidence="2">The sequence shown here is derived from an EMBL/GenBank/DDBJ whole genome shotgun (WGS) entry which is preliminary data.</text>
</comment>
<name>A0A820D3Q0_9BILA</name>
<proteinExistence type="predicted"/>
<sequence>MEPFENDESDDDSNDSSTSQNSDGSDFSFDPDELADDLDELEILSEYSTGNEMDVNSISQSHLGQGGFTSISSNDLIRISAKTNYIRINRHTWIIWFPWLSLYVLAQSGKTLDDLPQQRHMNSQHQHHNLLIN</sequence>
<dbReference type="EMBL" id="CAJOBF010007179">
    <property type="protein sequence ID" value="CAF4225984.1"/>
    <property type="molecule type" value="Genomic_DNA"/>
</dbReference>
<reference evidence="2" key="1">
    <citation type="submission" date="2021-02" db="EMBL/GenBank/DDBJ databases">
        <authorList>
            <person name="Nowell W R."/>
        </authorList>
    </citation>
    <scope>NUCLEOTIDE SEQUENCE</scope>
</reference>
<dbReference type="Proteomes" id="UP000663842">
    <property type="component" value="Unassembled WGS sequence"/>
</dbReference>